<dbReference type="GO" id="GO:0016020">
    <property type="term" value="C:membrane"/>
    <property type="evidence" value="ECO:0007669"/>
    <property type="project" value="InterPro"/>
</dbReference>
<keyword evidence="6 11" id="KW-0418">Kinase</keyword>
<dbReference type="AlphaFoldDB" id="A0A6M1RBT3"/>
<accession>A0A6M1RBT3</accession>
<dbReference type="CDD" id="cd16917">
    <property type="entry name" value="HATPase_UhpB-NarQ-NarX-like"/>
    <property type="match status" value="1"/>
</dbReference>
<keyword evidence="8" id="KW-0902">Two-component regulatory system</keyword>
<sequence>MYDVQQRSPADYQPRLSLWGHVWRYLAALGISALGLTSSVGGWPDWRFALDLVLGVISLVLVFWRRRWPVTVTTIVTLASAFSILAAGASALALVSLSTRRRWREIIPMSLLSFAAGMFWFAVMDTATPDDGMPTFALWGLNIGLSVVIIAAMVAWGMYIGSRRELIATLRLRAETAEAEQALRVSQARETERRRIAREMHDVLAHRISHISMQAGALAYREDLSADQIRGEVGTIRDGAHRALEDLRTVLGVLRGNGEDPETAPQPTYADIGRLVEEARAGGMNVTFDDAVEGSPPETVGRSIYRVVQEGITNARKHAPGALLEVALEGSEEHGIDVRLRNRLGFDSNTPGAGLGLIGLTERVDLAGGRLTHRTEKDVFILEAWLPWGQ</sequence>
<feature type="domain" description="Signal transduction histidine kinase subgroup 3 dimerisation and phosphoacceptor" evidence="10">
    <location>
        <begin position="192"/>
        <end position="256"/>
    </location>
</feature>
<evidence type="ECO:0000256" key="5">
    <source>
        <dbReference type="ARBA" id="ARBA00022741"/>
    </source>
</evidence>
<gene>
    <name evidence="11" type="ORF">G5C66_24985</name>
</gene>
<organism evidence="11 12">
    <name type="scientific">Nocardioides turkmenicus</name>
    <dbReference type="NCBI Taxonomy" id="2711220"/>
    <lineage>
        <taxon>Bacteria</taxon>
        <taxon>Bacillati</taxon>
        <taxon>Actinomycetota</taxon>
        <taxon>Actinomycetes</taxon>
        <taxon>Propionibacteriales</taxon>
        <taxon>Nocardioidaceae</taxon>
        <taxon>Nocardioides</taxon>
    </lineage>
</organism>
<dbReference type="InterPro" id="IPR011712">
    <property type="entry name" value="Sig_transdc_His_kin_sub3_dim/P"/>
</dbReference>
<feature type="transmembrane region" description="Helical" evidence="9">
    <location>
        <begin position="136"/>
        <end position="161"/>
    </location>
</feature>
<dbReference type="GO" id="GO:0046983">
    <property type="term" value="F:protein dimerization activity"/>
    <property type="evidence" value="ECO:0007669"/>
    <property type="project" value="InterPro"/>
</dbReference>
<feature type="transmembrane region" description="Helical" evidence="9">
    <location>
        <begin position="22"/>
        <end position="41"/>
    </location>
</feature>
<keyword evidence="9" id="KW-0472">Membrane</keyword>
<evidence type="ECO:0000256" key="2">
    <source>
        <dbReference type="ARBA" id="ARBA00012438"/>
    </source>
</evidence>
<dbReference type="PANTHER" id="PTHR24421">
    <property type="entry name" value="NITRATE/NITRITE SENSOR PROTEIN NARX-RELATED"/>
    <property type="match status" value="1"/>
</dbReference>
<evidence type="ECO:0000256" key="8">
    <source>
        <dbReference type="ARBA" id="ARBA00023012"/>
    </source>
</evidence>
<dbReference type="InterPro" id="IPR050482">
    <property type="entry name" value="Sensor_HK_TwoCompSys"/>
</dbReference>
<dbReference type="Pfam" id="PF07730">
    <property type="entry name" value="HisKA_3"/>
    <property type="match status" value="1"/>
</dbReference>
<keyword evidence="4" id="KW-0808">Transferase</keyword>
<feature type="transmembrane region" description="Helical" evidence="9">
    <location>
        <begin position="48"/>
        <end position="64"/>
    </location>
</feature>
<protein>
    <recommendedName>
        <fullName evidence="2">histidine kinase</fullName>
        <ecNumber evidence="2">2.7.13.3</ecNumber>
    </recommendedName>
</protein>
<comment type="catalytic activity">
    <reaction evidence="1">
        <text>ATP + protein L-histidine = ADP + protein N-phospho-L-histidine.</text>
        <dbReference type="EC" id="2.7.13.3"/>
    </reaction>
</comment>
<keyword evidence="9" id="KW-0812">Transmembrane</keyword>
<dbReference type="PANTHER" id="PTHR24421:SF10">
    <property type="entry name" value="NITRATE_NITRITE SENSOR PROTEIN NARQ"/>
    <property type="match status" value="1"/>
</dbReference>
<dbReference type="InterPro" id="IPR036890">
    <property type="entry name" value="HATPase_C_sf"/>
</dbReference>
<evidence type="ECO:0000259" key="10">
    <source>
        <dbReference type="Pfam" id="PF07730"/>
    </source>
</evidence>
<keyword evidence="3" id="KW-0597">Phosphoprotein</keyword>
<evidence type="ECO:0000256" key="6">
    <source>
        <dbReference type="ARBA" id="ARBA00022777"/>
    </source>
</evidence>
<dbReference type="Gene3D" id="1.20.5.1930">
    <property type="match status" value="1"/>
</dbReference>
<reference evidence="11 12" key="1">
    <citation type="submission" date="2020-02" db="EMBL/GenBank/DDBJ databases">
        <title>Whole-genome analyses of novel actinobacteria.</title>
        <authorList>
            <person name="Sahin N."/>
        </authorList>
    </citation>
    <scope>NUCLEOTIDE SEQUENCE [LARGE SCALE GENOMIC DNA]</scope>
    <source>
        <strain evidence="11 12">KC13</strain>
    </source>
</reference>
<evidence type="ECO:0000256" key="7">
    <source>
        <dbReference type="ARBA" id="ARBA00022840"/>
    </source>
</evidence>
<evidence type="ECO:0000256" key="3">
    <source>
        <dbReference type="ARBA" id="ARBA00022553"/>
    </source>
</evidence>
<dbReference type="SUPFAM" id="SSF55874">
    <property type="entry name" value="ATPase domain of HSP90 chaperone/DNA topoisomerase II/histidine kinase"/>
    <property type="match status" value="1"/>
</dbReference>
<evidence type="ECO:0000256" key="9">
    <source>
        <dbReference type="SAM" id="Phobius"/>
    </source>
</evidence>
<keyword evidence="5" id="KW-0547">Nucleotide-binding</keyword>
<name>A0A6M1RBT3_9ACTN</name>
<feature type="transmembrane region" description="Helical" evidence="9">
    <location>
        <begin position="106"/>
        <end position="124"/>
    </location>
</feature>
<evidence type="ECO:0000313" key="12">
    <source>
        <dbReference type="Proteomes" id="UP000483261"/>
    </source>
</evidence>
<keyword evidence="12" id="KW-1185">Reference proteome</keyword>
<evidence type="ECO:0000256" key="1">
    <source>
        <dbReference type="ARBA" id="ARBA00000085"/>
    </source>
</evidence>
<keyword evidence="7" id="KW-0067">ATP-binding</keyword>
<feature type="transmembrane region" description="Helical" evidence="9">
    <location>
        <begin position="70"/>
        <end position="94"/>
    </location>
</feature>
<evidence type="ECO:0000256" key="4">
    <source>
        <dbReference type="ARBA" id="ARBA00022679"/>
    </source>
</evidence>
<dbReference type="EC" id="2.7.13.3" evidence="2"/>
<dbReference type="EMBL" id="JAALAA010000035">
    <property type="protein sequence ID" value="NGN95981.1"/>
    <property type="molecule type" value="Genomic_DNA"/>
</dbReference>
<proteinExistence type="predicted"/>
<dbReference type="GO" id="GO:0005524">
    <property type="term" value="F:ATP binding"/>
    <property type="evidence" value="ECO:0007669"/>
    <property type="project" value="UniProtKB-KW"/>
</dbReference>
<evidence type="ECO:0000313" key="11">
    <source>
        <dbReference type="EMBL" id="NGN95981.1"/>
    </source>
</evidence>
<dbReference type="GO" id="GO:0000155">
    <property type="term" value="F:phosphorelay sensor kinase activity"/>
    <property type="evidence" value="ECO:0007669"/>
    <property type="project" value="InterPro"/>
</dbReference>
<keyword evidence="9" id="KW-1133">Transmembrane helix</keyword>
<dbReference type="Gene3D" id="3.30.565.10">
    <property type="entry name" value="Histidine kinase-like ATPase, C-terminal domain"/>
    <property type="match status" value="1"/>
</dbReference>
<dbReference type="Proteomes" id="UP000483261">
    <property type="component" value="Unassembled WGS sequence"/>
</dbReference>
<comment type="caution">
    <text evidence="11">The sequence shown here is derived from an EMBL/GenBank/DDBJ whole genome shotgun (WGS) entry which is preliminary data.</text>
</comment>